<dbReference type="PANTHER" id="PTHR33133:SF3">
    <property type="entry name" value="TRANSMEMBRANE PROTEIN"/>
    <property type="match status" value="1"/>
</dbReference>
<evidence type="ECO:0000313" key="2">
    <source>
        <dbReference type="Proteomes" id="UP000504604"/>
    </source>
</evidence>
<evidence type="ECO:0000256" key="1">
    <source>
        <dbReference type="SAM" id="Phobius"/>
    </source>
</evidence>
<dbReference type="RefSeq" id="XP_011101971.1">
    <property type="nucleotide sequence ID" value="XM_011103669.1"/>
</dbReference>
<name>A0A6I9UN01_SESIN</name>
<feature type="transmembrane region" description="Helical" evidence="1">
    <location>
        <begin position="149"/>
        <end position="166"/>
    </location>
</feature>
<dbReference type="KEGG" id="sind:105180005"/>
<dbReference type="GeneID" id="105180005"/>
<proteinExistence type="predicted"/>
<accession>A0A6I9UN01</accession>
<keyword evidence="1" id="KW-1133">Transmembrane helix</keyword>
<keyword evidence="1" id="KW-0472">Membrane</keyword>
<dbReference type="InParanoid" id="A0A6I9UN01"/>
<evidence type="ECO:0000313" key="3">
    <source>
        <dbReference type="RefSeq" id="XP_011101971.1"/>
    </source>
</evidence>
<dbReference type="AlphaFoldDB" id="A0A6I9UN01"/>
<feature type="transmembrane region" description="Helical" evidence="1">
    <location>
        <begin position="178"/>
        <end position="201"/>
    </location>
</feature>
<keyword evidence="1" id="KW-0812">Transmembrane</keyword>
<dbReference type="FunCoup" id="A0A6I9UN01">
    <property type="interactions" value="100"/>
</dbReference>
<feature type="transmembrane region" description="Helical" evidence="1">
    <location>
        <begin position="222"/>
        <end position="246"/>
    </location>
</feature>
<gene>
    <name evidence="3" type="primary">LOC105180005</name>
</gene>
<dbReference type="PANTHER" id="PTHR33133">
    <property type="entry name" value="OS08G0107100 PROTEIN-RELATED"/>
    <property type="match status" value="1"/>
</dbReference>
<dbReference type="Proteomes" id="UP000504604">
    <property type="component" value="Unplaced"/>
</dbReference>
<protein>
    <submittedName>
        <fullName evidence="3">Uncharacterized protein LOC105180005</fullName>
    </submittedName>
</protein>
<feature type="transmembrane region" description="Helical" evidence="1">
    <location>
        <begin position="266"/>
        <end position="286"/>
    </location>
</feature>
<dbReference type="OrthoDB" id="687732at2759"/>
<feature type="transmembrane region" description="Helical" evidence="1">
    <location>
        <begin position="85"/>
        <end position="103"/>
    </location>
</feature>
<reference evidence="3" key="1">
    <citation type="submission" date="2025-08" db="UniProtKB">
        <authorList>
            <consortium name="RefSeq"/>
        </authorList>
    </citation>
    <scope>IDENTIFICATION</scope>
</reference>
<sequence length="325" mass="35549">MGKAGAVLRRSIFSFLQNYQYFTSTPALLAFPFAVSTLLSQSLVSSSSLFPLVHGRLSSLFLAAGFPPSSELFTVLGLKLSQTILTFFFVCPFTFSFLLLAKASIIKAVGPHKPAEQPSFSSWIPLFCPLLITQLCNSLVILAANATCFFLLVIFFNLFDILGLLSPRSQLLLSATGAVIYSIILANAYITCNLALVLAGIEKRGGFISILKACVLIQGRTATALSLAVPINMALAAIEALFQYRVMSAYHRAKGPDSAMLLEGMFVGYLYALLIVLDTVVGCVFWRSCKTDFHTDREEAYSHRIEIREIDGKFFAKTEAFNGLL</sequence>
<feature type="transmembrane region" description="Helical" evidence="1">
    <location>
        <begin position="21"/>
        <end position="39"/>
    </location>
</feature>
<keyword evidence="2" id="KW-1185">Reference proteome</keyword>
<organism evidence="2 3">
    <name type="scientific">Sesamum indicum</name>
    <name type="common">Oriental sesame</name>
    <name type="synonym">Sesamum orientale</name>
    <dbReference type="NCBI Taxonomy" id="4182"/>
    <lineage>
        <taxon>Eukaryota</taxon>
        <taxon>Viridiplantae</taxon>
        <taxon>Streptophyta</taxon>
        <taxon>Embryophyta</taxon>
        <taxon>Tracheophyta</taxon>
        <taxon>Spermatophyta</taxon>
        <taxon>Magnoliopsida</taxon>
        <taxon>eudicotyledons</taxon>
        <taxon>Gunneridae</taxon>
        <taxon>Pentapetalae</taxon>
        <taxon>asterids</taxon>
        <taxon>lamiids</taxon>
        <taxon>Lamiales</taxon>
        <taxon>Pedaliaceae</taxon>
        <taxon>Sesamum</taxon>
    </lineage>
</organism>